<name>A0A165ZK95_9AGAM</name>
<dbReference type="AlphaFoldDB" id="A0A165ZK95"/>
<proteinExistence type="predicted"/>
<reference evidence="1 2" key="1">
    <citation type="journal article" date="2016" name="Mol. Biol. Evol.">
        <title>Comparative Genomics of Early-Diverging Mushroom-Forming Fungi Provides Insights into the Origins of Lignocellulose Decay Capabilities.</title>
        <authorList>
            <person name="Nagy L.G."/>
            <person name="Riley R."/>
            <person name="Tritt A."/>
            <person name="Adam C."/>
            <person name="Daum C."/>
            <person name="Floudas D."/>
            <person name="Sun H."/>
            <person name="Yadav J.S."/>
            <person name="Pangilinan J."/>
            <person name="Larsson K.H."/>
            <person name="Matsuura K."/>
            <person name="Barry K."/>
            <person name="Labutti K."/>
            <person name="Kuo R."/>
            <person name="Ohm R.A."/>
            <person name="Bhattacharya S.S."/>
            <person name="Shirouzu T."/>
            <person name="Yoshinaga Y."/>
            <person name="Martin F.M."/>
            <person name="Grigoriev I.V."/>
            <person name="Hibbett D.S."/>
        </authorList>
    </citation>
    <scope>NUCLEOTIDE SEQUENCE [LARGE SCALE GENOMIC DNA]</scope>
    <source>
        <strain evidence="1 2">HHB10207 ss-3</strain>
    </source>
</reference>
<dbReference type="Proteomes" id="UP000076798">
    <property type="component" value="Unassembled WGS sequence"/>
</dbReference>
<sequence length="135" mass="15253">MNSDADVDMGERERNPGRASVFRAEARWEGEDGITHDKIIVLKVVRPPFILSTKSRDRFHGSQIPAHDTTDIYAPDLFITESISYARLSKAGLCKKGYIPSFYGSYHFPPSWSTSPTSLHSYRILVWPPSPDLRA</sequence>
<evidence type="ECO:0000313" key="2">
    <source>
        <dbReference type="Proteomes" id="UP000076798"/>
    </source>
</evidence>
<accession>A0A165ZK95</accession>
<evidence type="ECO:0000313" key="1">
    <source>
        <dbReference type="EMBL" id="KZT34383.1"/>
    </source>
</evidence>
<dbReference type="EMBL" id="KV428184">
    <property type="protein sequence ID" value="KZT34383.1"/>
    <property type="molecule type" value="Genomic_DNA"/>
</dbReference>
<organism evidence="1 2">
    <name type="scientific">Sistotremastrum suecicum HHB10207 ss-3</name>
    <dbReference type="NCBI Taxonomy" id="1314776"/>
    <lineage>
        <taxon>Eukaryota</taxon>
        <taxon>Fungi</taxon>
        <taxon>Dikarya</taxon>
        <taxon>Basidiomycota</taxon>
        <taxon>Agaricomycotina</taxon>
        <taxon>Agaricomycetes</taxon>
        <taxon>Sistotremastrales</taxon>
        <taxon>Sistotremastraceae</taxon>
        <taxon>Sistotremastrum</taxon>
    </lineage>
</organism>
<gene>
    <name evidence="1" type="ORF">SISSUDRAFT_1052882</name>
</gene>
<keyword evidence="2" id="KW-1185">Reference proteome</keyword>
<protein>
    <submittedName>
        <fullName evidence="1">Uncharacterized protein</fullName>
    </submittedName>
</protein>